<evidence type="ECO:0000313" key="2">
    <source>
        <dbReference type="EMBL" id="MDN5215302.1"/>
    </source>
</evidence>
<organism evidence="2 3">
    <name type="scientific">Agaribacillus aureus</name>
    <dbReference type="NCBI Taxonomy" id="3051825"/>
    <lineage>
        <taxon>Bacteria</taxon>
        <taxon>Pseudomonadati</taxon>
        <taxon>Bacteroidota</taxon>
        <taxon>Cytophagia</taxon>
        <taxon>Cytophagales</taxon>
        <taxon>Splendidivirgaceae</taxon>
        <taxon>Agaribacillus</taxon>
    </lineage>
</organism>
<dbReference type="Proteomes" id="UP001172083">
    <property type="component" value="Unassembled WGS sequence"/>
</dbReference>
<dbReference type="RefSeq" id="WP_346760638.1">
    <property type="nucleotide sequence ID" value="NZ_JAUJEB010000006.1"/>
</dbReference>
<dbReference type="Pfam" id="PF16125">
    <property type="entry name" value="DUF4837"/>
    <property type="match status" value="1"/>
</dbReference>
<proteinExistence type="predicted"/>
<evidence type="ECO:0000256" key="1">
    <source>
        <dbReference type="SAM" id="SignalP"/>
    </source>
</evidence>
<feature type="signal peptide" evidence="1">
    <location>
        <begin position="1"/>
        <end position="29"/>
    </location>
</feature>
<evidence type="ECO:0000313" key="3">
    <source>
        <dbReference type="Proteomes" id="UP001172083"/>
    </source>
</evidence>
<dbReference type="InterPro" id="IPR032286">
    <property type="entry name" value="DUF4837"/>
</dbReference>
<keyword evidence="3" id="KW-1185">Reference proteome</keyword>
<accession>A0ABT8LC15</accession>
<protein>
    <submittedName>
        <fullName evidence="2">DUF4837 family protein</fullName>
    </submittedName>
</protein>
<comment type="caution">
    <text evidence="2">The sequence shown here is derived from an EMBL/GenBank/DDBJ whole genome shotgun (WGS) entry which is preliminary data.</text>
</comment>
<dbReference type="PROSITE" id="PS51257">
    <property type="entry name" value="PROKAR_LIPOPROTEIN"/>
    <property type="match status" value="1"/>
</dbReference>
<sequence length="373" mass="43155">MRRSNKEKRSHINYIIILLSLLFSCSQQGDNNNNPDKDLLPEAAGEIVEVLVVIDSTKWAGPVGDFFRESLGAAIPGLPQDEPYFTLRRIDPFKMNSILKAAKNIIYVTILDDNSRAGVFMRNNITPESIERIKNEPDLFMYTKQDQYARGQEITHLFGTDDASLLNNLNKNKDRLMNYFQQTANTRTSAELYSKGEKKNITKKIADKYKFSIRVPNGYHIADEKENFLWLRFLDKEVDKSIIVYFKDYTSQEVFKEENLLALREEITSTYLRDVEKPELYITYQDMLPMKANATTFHNEFAMEAYGLWRVNDNSLGGSYKSLAFVDQELNRLYYVEGFVSAPGKNKREALRELEVIMSTFKNQSQLVNQINS</sequence>
<feature type="chain" id="PRO_5046509378" evidence="1">
    <location>
        <begin position="30"/>
        <end position="373"/>
    </location>
</feature>
<dbReference type="EMBL" id="JAUJEB010000006">
    <property type="protein sequence ID" value="MDN5215302.1"/>
    <property type="molecule type" value="Genomic_DNA"/>
</dbReference>
<gene>
    <name evidence="2" type="ORF">QQ020_24700</name>
</gene>
<keyword evidence="1" id="KW-0732">Signal</keyword>
<name>A0ABT8LC15_9BACT</name>
<reference evidence="2" key="1">
    <citation type="submission" date="2023-06" db="EMBL/GenBank/DDBJ databases">
        <title>Genomic of Agaribacillus aureum.</title>
        <authorList>
            <person name="Wang G."/>
        </authorList>
    </citation>
    <scope>NUCLEOTIDE SEQUENCE</scope>
    <source>
        <strain evidence="2">BMA12</strain>
    </source>
</reference>